<evidence type="ECO:0000313" key="13">
    <source>
        <dbReference type="Proteomes" id="UP000593567"/>
    </source>
</evidence>
<feature type="domain" description="Protein phosphatase 1 regulatory subunit 21 N-terminal" evidence="11">
    <location>
        <begin position="9"/>
        <end position="112"/>
    </location>
</feature>
<comment type="caution">
    <text evidence="12">The sequence shown here is derived from an EMBL/GenBank/DDBJ whole genome shotgun (WGS) entry which is preliminary data.</text>
</comment>
<evidence type="ECO:0000256" key="4">
    <source>
        <dbReference type="ARBA" id="ARBA00022884"/>
    </source>
</evidence>
<feature type="region of interest" description="Disordered" evidence="10">
    <location>
        <begin position="80"/>
        <end position="105"/>
    </location>
</feature>
<evidence type="ECO:0000256" key="9">
    <source>
        <dbReference type="SAM" id="Coils"/>
    </source>
</evidence>
<dbReference type="Proteomes" id="UP000593567">
    <property type="component" value="Unassembled WGS sequence"/>
</dbReference>
<keyword evidence="5 9" id="KW-0175">Coiled coil</keyword>
<dbReference type="GO" id="GO:0016020">
    <property type="term" value="C:membrane"/>
    <property type="evidence" value="ECO:0007669"/>
    <property type="project" value="TreeGrafter"/>
</dbReference>
<dbReference type="InterPro" id="IPR040024">
    <property type="entry name" value="PPP1R21"/>
</dbReference>
<evidence type="ECO:0000259" key="11">
    <source>
        <dbReference type="SMART" id="SM01254"/>
    </source>
</evidence>
<gene>
    <name evidence="12" type="ORF">EB796_018687</name>
</gene>
<evidence type="ECO:0000256" key="5">
    <source>
        <dbReference type="ARBA" id="ARBA00023054"/>
    </source>
</evidence>
<keyword evidence="4" id="KW-0694">RNA-binding</keyword>
<dbReference type="Pfam" id="PF21636">
    <property type="entry name" value="PPP1R21_C"/>
    <property type="match status" value="1"/>
</dbReference>
<comment type="subcellular location">
    <subcellularLocation>
        <location evidence="1">Early endosome</location>
    </subcellularLocation>
</comment>
<organism evidence="12 13">
    <name type="scientific">Bugula neritina</name>
    <name type="common">Brown bryozoan</name>
    <name type="synonym">Sertularia neritina</name>
    <dbReference type="NCBI Taxonomy" id="10212"/>
    <lineage>
        <taxon>Eukaryota</taxon>
        <taxon>Metazoa</taxon>
        <taxon>Spiralia</taxon>
        <taxon>Lophotrochozoa</taxon>
        <taxon>Bryozoa</taxon>
        <taxon>Gymnolaemata</taxon>
        <taxon>Cheilostomatida</taxon>
        <taxon>Flustrina</taxon>
        <taxon>Buguloidea</taxon>
        <taxon>Bugulidae</taxon>
        <taxon>Bugula</taxon>
    </lineage>
</organism>
<evidence type="ECO:0000256" key="1">
    <source>
        <dbReference type="ARBA" id="ARBA00004412"/>
    </source>
</evidence>
<evidence type="ECO:0000256" key="2">
    <source>
        <dbReference type="ARBA" id="ARBA00020102"/>
    </source>
</evidence>
<feature type="coiled-coil region" evidence="9">
    <location>
        <begin position="677"/>
        <end position="743"/>
    </location>
</feature>
<evidence type="ECO:0000256" key="6">
    <source>
        <dbReference type="ARBA" id="ARBA00031361"/>
    </source>
</evidence>
<keyword evidence="13" id="KW-1185">Reference proteome</keyword>
<dbReference type="GO" id="GO:0005769">
    <property type="term" value="C:early endosome"/>
    <property type="evidence" value="ECO:0007669"/>
    <property type="project" value="UniProtKB-SubCell"/>
</dbReference>
<protein>
    <recommendedName>
        <fullName evidence="2">Protein phosphatase 1 regulatory subunit 21</fullName>
    </recommendedName>
    <alternativeName>
        <fullName evidence="7">Coiled-coil domain-containing protein 128</fullName>
    </alternativeName>
    <alternativeName>
        <fullName evidence="8">Ferry endosomal RAB5 effector complex subunit 2</fullName>
    </alternativeName>
    <alternativeName>
        <fullName evidence="6">KLRAQ motif-containing protein 1</fullName>
    </alternativeName>
</protein>
<name>A0A7J7J9T3_BUGNE</name>
<feature type="coiled-coil region" evidence="9">
    <location>
        <begin position="109"/>
        <end position="196"/>
    </location>
</feature>
<dbReference type="InterPro" id="IPR019343">
    <property type="entry name" value="PPP1R21_N"/>
</dbReference>
<feature type="coiled-coil region" evidence="9">
    <location>
        <begin position="534"/>
        <end position="568"/>
    </location>
</feature>
<dbReference type="Pfam" id="PF10205">
    <property type="entry name" value="KLRAQ"/>
    <property type="match status" value="1"/>
</dbReference>
<dbReference type="AlphaFoldDB" id="A0A7J7J9T3"/>
<reference evidence="12" key="1">
    <citation type="submission" date="2020-06" db="EMBL/GenBank/DDBJ databases">
        <title>Draft genome of Bugula neritina, a colonial animal packing powerful symbionts and potential medicines.</title>
        <authorList>
            <person name="Rayko M."/>
        </authorList>
    </citation>
    <scope>NUCLEOTIDE SEQUENCE [LARGE SCALE GENOMIC DNA]</scope>
    <source>
        <strain evidence="12">Kwan_BN1</strain>
    </source>
</reference>
<evidence type="ECO:0000256" key="7">
    <source>
        <dbReference type="ARBA" id="ARBA00031617"/>
    </source>
</evidence>
<proteinExistence type="predicted"/>
<evidence type="ECO:0000256" key="3">
    <source>
        <dbReference type="ARBA" id="ARBA00022753"/>
    </source>
</evidence>
<accession>A0A7J7J9T3</accession>
<dbReference type="EMBL" id="VXIV02002776">
    <property type="protein sequence ID" value="KAF6022992.1"/>
    <property type="molecule type" value="Genomic_DNA"/>
</dbReference>
<sequence>MSDADAKYRKIATEYAKLKAQLPVLRKAILDEQQKEAVLKDKLKEKDQSIRKSEQELESLMFRNEQLSKRVSVLQDELDRNLAQSNKHRRGRADTGGDNSMNNTSILLNEELQRKIRENEILHTELSNVKEDTTRQMMLLKDKVSNYEFSEKQYSATIQKLEEENRGQLDRLREEKALLEVRLEDQERSVREAKLAASLSKDKLVELEKLMTYELTQAKKTIEEKIPFNDIKCPTLNSFNLPTHNRHHQMQVAKQLQHINGLVRDLCDHLSSVFTYMEQRYHIYPVTSTLNTQLCCHLRAAPAILKILADTFRNFTESQPKDIMLALDTALNLHQFAQQFQVFSNFLQKLIPYLSLSLRKENLQPLSNQTMCKQNEKTILTLEQFSHSVDRTSSYLQLLADQSNKAYDFPKHNQSKMVDLLSKALSQLQLTAKSLGVAYHMKSELETKLPTAPEELLTTDQCLLKSFVSTNSSLSRLSAFVTEHYEGRSASDSHTQLAATNSTAKHDPAPVAPSVPYYVSLENMKTLFSSTESRESLHEQVSRLNSKVSKLEQEKERWMLDAQLLRIKFEKQQKLLSTNHIAEAKTKDSTTSDNSTAGGEGTPSDTYDSTELGVVERGGAVPDTSDEATREALLHAHLSSRIEELTSQLQLADSNAVSSHAECRALSRRLQISSKARLKAQEQLTQANASISHLQDELLTTKKSYDAQLMTMSEALASMNGNLASQQDEIEELKQQLKIARKGKR</sequence>
<evidence type="ECO:0000256" key="8">
    <source>
        <dbReference type="ARBA" id="ARBA00044824"/>
    </source>
</evidence>
<dbReference type="GO" id="GO:0003723">
    <property type="term" value="F:RNA binding"/>
    <property type="evidence" value="ECO:0007669"/>
    <property type="project" value="UniProtKB-KW"/>
</dbReference>
<dbReference type="InterPro" id="IPR019348">
    <property type="entry name" value="PPP1R21_six_helix"/>
</dbReference>
<dbReference type="PANTHER" id="PTHR21448">
    <property type="entry name" value="SMOOTH MUSCLE MYOSIN HEAVY CHAIN-RELATED"/>
    <property type="match status" value="1"/>
</dbReference>
<dbReference type="Pfam" id="PF10212">
    <property type="entry name" value="PPP1R21_helical"/>
    <property type="match status" value="1"/>
</dbReference>
<feature type="region of interest" description="Disordered" evidence="10">
    <location>
        <begin position="586"/>
        <end position="611"/>
    </location>
</feature>
<dbReference type="SMART" id="SM01254">
    <property type="entry name" value="KLRAQ"/>
    <property type="match status" value="1"/>
</dbReference>
<dbReference type="InterPro" id="IPR049372">
    <property type="entry name" value="PPP1R21_C"/>
</dbReference>
<evidence type="ECO:0000256" key="10">
    <source>
        <dbReference type="SAM" id="MobiDB-lite"/>
    </source>
</evidence>
<dbReference type="PANTHER" id="PTHR21448:SF0">
    <property type="entry name" value="PROTEIN PHOSPHATASE 1 REGULATORY SUBUNIT 21"/>
    <property type="match status" value="1"/>
</dbReference>
<dbReference type="OrthoDB" id="5566667at2759"/>
<keyword evidence="3" id="KW-0967">Endosome</keyword>
<evidence type="ECO:0000313" key="12">
    <source>
        <dbReference type="EMBL" id="KAF6022992.1"/>
    </source>
</evidence>